<dbReference type="EMBL" id="CM026433">
    <property type="protein sequence ID" value="KAG0555721.1"/>
    <property type="molecule type" value="Genomic_DNA"/>
</dbReference>
<dbReference type="AlphaFoldDB" id="A0A8T0G9E9"/>
<gene>
    <name evidence="1" type="ORF">KC19_12G189800</name>
</gene>
<name>A0A8T0G9E9_CERPU</name>
<evidence type="ECO:0000313" key="1">
    <source>
        <dbReference type="EMBL" id="KAG0555721.1"/>
    </source>
</evidence>
<reference evidence="1" key="1">
    <citation type="submission" date="2020-06" db="EMBL/GenBank/DDBJ databases">
        <title>WGS assembly of Ceratodon purpureus strain R40.</title>
        <authorList>
            <person name="Carey S.B."/>
            <person name="Jenkins J."/>
            <person name="Shu S."/>
            <person name="Lovell J.T."/>
            <person name="Sreedasyam A."/>
            <person name="Maumus F."/>
            <person name="Tiley G.P."/>
            <person name="Fernandez-Pozo N."/>
            <person name="Barry K."/>
            <person name="Chen C."/>
            <person name="Wang M."/>
            <person name="Lipzen A."/>
            <person name="Daum C."/>
            <person name="Saski C.A."/>
            <person name="Payton A.C."/>
            <person name="Mcbreen J.C."/>
            <person name="Conrad R.E."/>
            <person name="Kollar L.M."/>
            <person name="Olsson S."/>
            <person name="Huttunen S."/>
            <person name="Landis J.B."/>
            <person name="Wickett N.J."/>
            <person name="Johnson M.G."/>
            <person name="Rensing S.A."/>
            <person name="Grimwood J."/>
            <person name="Schmutz J."/>
            <person name="Mcdaniel S.F."/>
        </authorList>
    </citation>
    <scope>NUCLEOTIDE SEQUENCE</scope>
    <source>
        <strain evidence="1">R40</strain>
    </source>
</reference>
<dbReference type="Proteomes" id="UP000822688">
    <property type="component" value="Chromosome 12"/>
</dbReference>
<proteinExistence type="predicted"/>
<evidence type="ECO:0000313" key="2">
    <source>
        <dbReference type="Proteomes" id="UP000822688"/>
    </source>
</evidence>
<sequence>MRFGLHPGTKVGLCTQTLEHYYGMLLAVLITESITCGWRSTSSLISRPRCSLIEHRNSSLQRQLPLLLARPSNCITFLYKTP</sequence>
<accession>A0A8T0G9E9</accession>
<comment type="caution">
    <text evidence="1">The sequence shown here is derived from an EMBL/GenBank/DDBJ whole genome shotgun (WGS) entry which is preliminary data.</text>
</comment>
<keyword evidence="2" id="KW-1185">Reference proteome</keyword>
<organism evidence="1 2">
    <name type="scientific">Ceratodon purpureus</name>
    <name type="common">Fire moss</name>
    <name type="synonym">Dicranum purpureum</name>
    <dbReference type="NCBI Taxonomy" id="3225"/>
    <lineage>
        <taxon>Eukaryota</taxon>
        <taxon>Viridiplantae</taxon>
        <taxon>Streptophyta</taxon>
        <taxon>Embryophyta</taxon>
        <taxon>Bryophyta</taxon>
        <taxon>Bryophytina</taxon>
        <taxon>Bryopsida</taxon>
        <taxon>Dicranidae</taxon>
        <taxon>Pseudoditrichales</taxon>
        <taxon>Ditrichaceae</taxon>
        <taxon>Ceratodon</taxon>
    </lineage>
</organism>
<protein>
    <submittedName>
        <fullName evidence="1">Uncharacterized protein</fullName>
    </submittedName>
</protein>